<protein>
    <recommendedName>
        <fullName evidence="2">2-hydroxyglutaryl-CoA dehydratase</fullName>
    </recommendedName>
</protein>
<gene>
    <name evidence="1" type="ORF">ENN04_07900</name>
</gene>
<dbReference type="InterPro" id="IPR051805">
    <property type="entry name" value="Dehydratase_Activator_Redct"/>
</dbReference>
<dbReference type="EMBL" id="DSAC01000098">
    <property type="protein sequence ID" value="HHO74536.1"/>
    <property type="molecule type" value="Genomic_DNA"/>
</dbReference>
<reference evidence="1" key="1">
    <citation type="journal article" date="2020" name="mSystems">
        <title>Genome- and Community-Level Interaction Insights into Carbon Utilization and Element Cycling Functions of Hydrothermarchaeota in Hydrothermal Sediment.</title>
        <authorList>
            <person name="Zhou Z."/>
            <person name="Liu Y."/>
            <person name="Xu W."/>
            <person name="Pan J."/>
            <person name="Luo Z.H."/>
            <person name="Li M."/>
        </authorList>
    </citation>
    <scope>NUCLEOTIDE SEQUENCE [LARGE SCALE GENOMIC DNA]</scope>
    <source>
        <strain evidence="1">SpSt-114</strain>
    </source>
</reference>
<name>A0A7C5X4H8_9AQUI</name>
<evidence type="ECO:0000313" key="1">
    <source>
        <dbReference type="EMBL" id="HHO74536.1"/>
    </source>
</evidence>
<organism evidence="1">
    <name type="scientific">Thermocrinis ruber</name>
    <dbReference type="NCBI Taxonomy" id="75906"/>
    <lineage>
        <taxon>Bacteria</taxon>
        <taxon>Pseudomonadati</taxon>
        <taxon>Aquificota</taxon>
        <taxon>Aquificia</taxon>
        <taxon>Aquificales</taxon>
        <taxon>Aquificaceae</taxon>
        <taxon>Thermocrinis</taxon>
    </lineage>
</organism>
<evidence type="ECO:0008006" key="2">
    <source>
        <dbReference type="Google" id="ProtNLM"/>
    </source>
</evidence>
<dbReference type="PANTHER" id="PTHR32329">
    <property type="entry name" value="BIFUNCTIONAL PROTEIN [INCLUDES 2-HYDROXYACYL-COA DEHYDRATASE (N-TER) AND ITS ACTIVATOR DOMAIN (C_TERM)-RELATED"/>
    <property type="match status" value="1"/>
</dbReference>
<sequence length="504" mass="58212">MEAVSFEYKAYKPRPFTKEERPYTTILFGGLTFKHERLITGALENMGYKAKPLPNIERVDLDIGKEYIDVGACCPTTFTAGNLARTLMDIEKKEGREAVKDRYVFVTIGACGPCRFGQYHESYERVLEGLNLRDFRLFLLDLLQLEQSADGGGLEISMPLTLGLVYAMFMGDLITDMEYATRPYEVKKGQTDQVVKNSVEVLYEKLKKRPIVGKKLGNFLWHIFTDYFVDALKEVKKLWDEIEVDRLQPKARVKITGEFWLQTHEGDGNYNIKRWLEEQGAEVIPPPVAVWMDYLINMELFKLEDAKPFVKNYYLKKFAISFFAWLYRRTYDKLRKALNNIPNPLPSQRELKELARPYFYYRLTGGEGHMLIGKALYALKHKQAHMICELSPYGCLPNTMSVGAMAKVLADYPELLYAPIEVKGDSEVHAYSRCQMVLTEAKRRAKEEFEQALERTGLSLEEIRDFEEKHPQLKRATYKVPNYGYAGTSANYVMHVAKLMGRLK</sequence>
<accession>A0A7C5X4H8</accession>
<dbReference type="PANTHER" id="PTHR32329:SF2">
    <property type="entry name" value="BIFUNCTIONAL PROTEIN [INCLUDES 2-HYDROXYACYL-COA DEHYDRATASE (N-TER) AND ITS ACTIVATOR DOMAIN (C_TERM)"/>
    <property type="match status" value="1"/>
</dbReference>
<dbReference type="AlphaFoldDB" id="A0A7C5X4H8"/>
<proteinExistence type="predicted"/>
<comment type="caution">
    <text evidence="1">The sequence shown here is derived from an EMBL/GenBank/DDBJ whole genome shotgun (WGS) entry which is preliminary data.</text>
</comment>